<dbReference type="EMBL" id="ML735216">
    <property type="protein sequence ID" value="KAE8396021.1"/>
    <property type="molecule type" value="Genomic_DNA"/>
</dbReference>
<evidence type="ECO:0000313" key="1">
    <source>
        <dbReference type="EMBL" id="KAE8396021.1"/>
    </source>
</evidence>
<name>A0A5N7CPB4_PETAA</name>
<protein>
    <submittedName>
        <fullName evidence="1">Uncharacterized protein</fullName>
    </submittedName>
</protein>
<organism evidence="1">
    <name type="scientific">Petromyces alliaceus</name>
    <name type="common">Aspergillus alliaceus</name>
    <dbReference type="NCBI Taxonomy" id="209559"/>
    <lineage>
        <taxon>Eukaryota</taxon>
        <taxon>Fungi</taxon>
        <taxon>Dikarya</taxon>
        <taxon>Ascomycota</taxon>
        <taxon>Pezizomycotina</taxon>
        <taxon>Eurotiomycetes</taxon>
        <taxon>Eurotiomycetidae</taxon>
        <taxon>Eurotiales</taxon>
        <taxon>Aspergillaceae</taxon>
        <taxon>Aspergillus</taxon>
        <taxon>Aspergillus subgen. Circumdati</taxon>
    </lineage>
</organism>
<gene>
    <name evidence="1" type="ORF">BDV23DRAFT_178085</name>
</gene>
<dbReference type="AlphaFoldDB" id="A0A5N7CPB4"/>
<accession>A0A5N7CPB4</accession>
<sequence length="128" mass="13986">MGQVVEALDEVSLDWLDLDEERPPVDIFEELQEATSPAWRACICDCAKGIAVESHPKESNCLKHFIINPIQPCRYQFPIADFDAAIALAATFTGILLGTLQDVVVRLAGNNDVDLTRVMAATIGNEGE</sequence>
<proteinExistence type="predicted"/>
<dbReference type="Proteomes" id="UP000326877">
    <property type="component" value="Unassembled WGS sequence"/>
</dbReference>
<reference evidence="1" key="1">
    <citation type="submission" date="2019-04" db="EMBL/GenBank/DDBJ databases">
        <title>Friends and foes A comparative genomics studyof 23 Aspergillus species from section Flavi.</title>
        <authorList>
            <consortium name="DOE Joint Genome Institute"/>
            <person name="Kjaerbolling I."/>
            <person name="Vesth T."/>
            <person name="Frisvad J.C."/>
            <person name="Nybo J.L."/>
            <person name="Theobald S."/>
            <person name="Kildgaard S."/>
            <person name="Isbrandt T."/>
            <person name="Kuo A."/>
            <person name="Sato A."/>
            <person name="Lyhne E.K."/>
            <person name="Kogle M.E."/>
            <person name="Wiebenga A."/>
            <person name="Kun R.S."/>
            <person name="Lubbers R.J."/>
            <person name="Makela M.R."/>
            <person name="Barry K."/>
            <person name="Chovatia M."/>
            <person name="Clum A."/>
            <person name="Daum C."/>
            <person name="Haridas S."/>
            <person name="He G."/>
            <person name="LaButti K."/>
            <person name="Lipzen A."/>
            <person name="Mondo S."/>
            <person name="Riley R."/>
            <person name="Salamov A."/>
            <person name="Simmons B.A."/>
            <person name="Magnuson J.K."/>
            <person name="Henrissat B."/>
            <person name="Mortensen U.H."/>
            <person name="Larsen T.O."/>
            <person name="Devries R.P."/>
            <person name="Grigoriev I.V."/>
            <person name="Machida M."/>
            <person name="Baker S.E."/>
            <person name="Andersen M.R."/>
        </authorList>
    </citation>
    <scope>NUCLEOTIDE SEQUENCE [LARGE SCALE GENOMIC DNA]</scope>
    <source>
        <strain evidence="1">IBT 14317</strain>
    </source>
</reference>
<dbReference type="OrthoDB" id="5293813at2759"/>